<gene>
    <name evidence="2" type="ORF">HMPREF9450_01899</name>
</gene>
<protein>
    <recommendedName>
        <fullName evidence="4">YtxH domain-containing protein</fullName>
    </recommendedName>
</protein>
<dbReference type="GeneID" id="92815073"/>
<evidence type="ECO:0000256" key="1">
    <source>
        <dbReference type="SAM" id="Phobius"/>
    </source>
</evidence>
<dbReference type="PATRIC" id="fig|742725.3.peg.1998"/>
<evidence type="ECO:0000313" key="2">
    <source>
        <dbReference type="EMBL" id="EHB91850.1"/>
    </source>
</evidence>
<keyword evidence="3" id="KW-1185">Reference proteome</keyword>
<accession>G5HB84</accession>
<dbReference type="HOGENOM" id="CLU_2696322_0_0_10"/>
<dbReference type="Proteomes" id="UP000006008">
    <property type="component" value="Unassembled WGS sequence"/>
</dbReference>
<dbReference type="RefSeq" id="WP_009134705.1">
    <property type="nucleotide sequence ID" value="NZ_CP102250.1"/>
</dbReference>
<evidence type="ECO:0008006" key="4">
    <source>
        <dbReference type="Google" id="ProtNLM"/>
    </source>
</evidence>
<organism evidence="2 3">
    <name type="scientific">Alistipes indistinctus YIT 12060</name>
    <dbReference type="NCBI Taxonomy" id="742725"/>
    <lineage>
        <taxon>Bacteria</taxon>
        <taxon>Pseudomonadati</taxon>
        <taxon>Bacteroidota</taxon>
        <taxon>Bacteroidia</taxon>
        <taxon>Bacteroidales</taxon>
        <taxon>Rikenellaceae</taxon>
        <taxon>Alistipes</taxon>
    </lineage>
</organism>
<evidence type="ECO:0000313" key="3">
    <source>
        <dbReference type="Proteomes" id="UP000006008"/>
    </source>
</evidence>
<feature type="transmembrane region" description="Helical" evidence="1">
    <location>
        <begin position="6"/>
        <end position="24"/>
    </location>
</feature>
<dbReference type="STRING" id="742725.HMPREF9450_01899"/>
<reference evidence="2 3" key="1">
    <citation type="submission" date="2011-08" db="EMBL/GenBank/DDBJ databases">
        <title>The Genome Sequence of Alistipes indistinctus YIT 12060.</title>
        <authorList>
            <consortium name="The Broad Institute Genome Sequencing Platform"/>
            <person name="Earl A."/>
            <person name="Ward D."/>
            <person name="Feldgarden M."/>
            <person name="Gevers D."/>
            <person name="Morotomi M."/>
            <person name="Young S.K."/>
            <person name="Zeng Q."/>
            <person name="Gargeya S."/>
            <person name="Fitzgerald M."/>
            <person name="Haas B."/>
            <person name="Abouelleil A."/>
            <person name="Alvarado L."/>
            <person name="Arachchi H.M."/>
            <person name="Berlin A."/>
            <person name="Brown A."/>
            <person name="Chapman S.B."/>
            <person name="Chen Z."/>
            <person name="Dunbar C."/>
            <person name="Freedman E."/>
            <person name="Gearin G."/>
            <person name="Gellesch M."/>
            <person name="Goldberg J."/>
            <person name="Griggs A."/>
            <person name="Gujja S."/>
            <person name="Heiman D."/>
            <person name="Howarth C."/>
            <person name="Larson L."/>
            <person name="Lui A."/>
            <person name="MacDonald P.J.P."/>
            <person name="Montmayeur A."/>
            <person name="Murphy C."/>
            <person name="Neiman D."/>
            <person name="Pearson M."/>
            <person name="Priest M."/>
            <person name="Roberts A."/>
            <person name="Saif S."/>
            <person name="Shea T."/>
            <person name="Shenoy N."/>
            <person name="Sisk P."/>
            <person name="Stolte C."/>
            <person name="Sykes S."/>
            <person name="Wortman J."/>
            <person name="Nusbaum C."/>
            <person name="Birren B."/>
        </authorList>
    </citation>
    <scope>NUCLEOTIDE SEQUENCE [LARGE SCALE GENOMIC DNA]</scope>
    <source>
        <strain evidence="2 3">YIT 12060</strain>
    </source>
</reference>
<keyword evidence="1" id="KW-1133">Transmembrane helix</keyword>
<sequence>MKNQNLFSFLGGLTVGAIAALLLAPDSGKNTRHKIGDKIKHGEKKIKDAKNLVEQKIQNAKLAAINAIEEPQE</sequence>
<dbReference type="EMBL" id="ADLD01000013">
    <property type="protein sequence ID" value="EHB91850.1"/>
    <property type="molecule type" value="Genomic_DNA"/>
</dbReference>
<dbReference type="OrthoDB" id="598035at2"/>
<dbReference type="InterPro" id="IPR024623">
    <property type="entry name" value="YtxH"/>
</dbReference>
<proteinExistence type="predicted"/>
<keyword evidence="1" id="KW-0812">Transmembrane</keyword>
<dbReference type="AlphaFoldDB" id="G5HB84"/>
<name>G5HB84_9BACT</name>
<dbReference type="Pfam" id="PF12732">
    <property type="entry name" value="YtxH"/>
    <property type="match status" value="1"/>
</dbReference>
<comment type="caution">
    <text evidence="2">The sequence shown here is derived from an EMBL/GenBank/DDBJ whole genome shotgun (WGS) entry which is preliminary data.</text>
</comment>
<keyword evidence="1" id="KW-0472">Membrane</keyword>